<dbReference type="EMBL" id="VSRR010002582">
    <property type="protein sequence ID" value="MPC32193.1"/>
    <property type="molecule type" value="Genomic_DNA"/>
</dbReference>
<comment type="caution">
    <text evidence="2">The sequence shown here is derived from an EMBL/GenBank/DDBJ whole genome shotgun (WGS) entry which is preliminary data.</text>
</comment>
<dbReference type="Proteomes" id="UP000324222">
    <property type="component" value="Unassembled WGS sequence"/>
</dbReference>
<evidence type="ECO:0000313" key="2">
    <source>
        <dbReference type="EMBL" id="MPC32193.1"/>
    </source>
</evidence>
<evidence type="ECO:0000256" key="1">
    <source>
        <dbReference type="SAM" id="MobiDB-lite"/>
    </source>
</evidence>
<evidence type="ECO:0000313" key="3">
    <source>
        <dbReference type="Proteomes" id="UP000324222"/>
    </source>
</evidence>
<reference evidence="2 3" key="1">
    <citation type="submission" date="2019-05" db="EMBL/GenBank/DDBJ databases">
        <title>Another draft genome of Portunus trituberculatus and its Hox gene families provides insights of decapod evolution.</title>
        <authorList>
            <person name="Jeong J.-H."/>
            <person name="Song I."/>
            <person name="Kim S."/>
            <person name="Choi T."/>
            <person name="Kim D."/>
            <person name="Ryu S."/>
            <person name="Kim W."/>
        </authorList>
    </citation>
    <scope>NUCLEOTIDE SEQUENCE [LARGE SCALE GENOMIC DNA]</scope>
    <source>
        <tissue evidence="2">Muscle</tissue>
    </source>
</reference>
<protein>
    <submittedName>
        <fullName evidence="2">Uncharacterized protein</fullName>
    </submittedName>
</protein>
<organism evidence="2 3">
    <name type="scientific">Portunus trituberculatus</name>
    <name type="common">Swimming crab</name>
    <name type="synonym">Neptunus trituberculatus</name>
    <dbReference type="NCBI Taxonomy" id="210409"/>
    <lineage>
        <taxon>Eukaryota</taxon>
        <taxon>Metazoa</taxon>
        <taxon>Ecdysozoa</taxon>
        <taxon>Arthropoda</taxon>
        <taxon>Crustacea</taxon>
        <taxon>Multicrustacea</taxon>
        <taxon>Malacostraca</taxon>
        <taxon>Eumalacostraca</taxon>
        <taxon>Eucarida</taxon>
        <taxon>Decapoda</taxon>
        <taxon>Pleocyemata</taxon>
        <taxon>Brachyura</taxon>
        <taxon>Eubrachyura</taxon>
        <taxon>Portunoidea</taxon>
        <taxon>Portunidae</taxon>
        <taxon>Portuninae</taxon>
        <taxon>Portunus</taxon>
    </lineage>
</organism>
<dbReference type="AlphaFoldDB" id="A0A5B7EGL9"/>
<feature type="compositionally biased region" description="Low complexity" evidence="1">
    <location>
        <begin position="1"/>
        <end position="14"/>
    </location>
</feature>
<proteinExistence type="predicted"/>
<feature type="region of interest" description="Disordered" evidence="1">
    <location>
        <begin position="163"/>
        <end position="192"/>
    </location>
</feature>
<feature type="region of interest" description="Disordered" evidence="1">
    <location>
        <begin position="219"/>
        <end position="239"/>
    </location>
</feature>
<feature type="compositionally biased region" description="Basic residues" evidence="1">
    <location>
        <begin position="181"/>
        <end position="192"/>
    </location>
</feature>
<accession>A0A5B7EGL9</accession>
<name>A0A5B7EGL9_PORTR</name>
<gene>
    <name evidence="2" type="ORF">E2C01_025500</name>
</gene>
<sequence length="253" mass="29087">METWRPRSGSSARHAGGGERHTASARGQAQDPTKPSETRRKGGNGWWQWPRLLPCLHNVHYTLTQTKERWAARFLAVAPPPVALLPADTPALYHLARPRQTLTPTTALQPQNNSSMMKLHHDHHQHNVNNTITSPHHHHCITSPSHPQRHRKIQQKHHHYTVTNTTSSPYHHHQSNSTSPPKHHHDAVRSHPHHRAIISSMKHLRDSENVGKNVWRSQVEVEEEEGKEKEEREEGEEGSLQIINKILHFTHWS</sequence>
<feature type="compositionally biased region" description="Polar residues" evidence="1">
    <location>
        <begin position="163"/>
        <end position="180"/>
    </location>
</feature>
<keyword evidence="3" id="KW-1185">Reference proteome</keyword>
<feature type="region of interest" description="Disordered" evidence="1">
    <location>
        <begin position="1"/>
        <end position="44"/>
    </location>
</feature>